<dbReference type="RefSeq" id="WP_379145551.1">
    <property type="nucleotide sequence ID" value="NZ_JBHUEN010000053.1"/>
</dbReference>
<comment type="caution">
    <text evidence="2">The sequence shown here is derived from an EMBL/GenBank/DDBJ whole genome shotgun (WGS) entry which is preliminary data.</text>
</comment>
<name>A0ABW4RC83_9RHOB</name>
<dbReference type="Proteomes" id="UP001597213">
    <property type="component" value="Unassembled WGS sequence"/>
</dbReference>
<proteinExistence type="predicted"/>
<organism evidence="2 3">
    <name type="scientific">Paracoccus pacificus</name>
    <dbReference type="NCBI Taxonomy" id="1463598"/>
    <lineage>
        <taxon>Bacteria</taxon>
        <taxon>Pseudomonadati</taxon>
        <taxon>Pseudomonadota</taxon>
        <taxon>Alphaproteobacteria</taxon>
        <taxon>Rhodobacterales</taxon>
        <taxon>Paracoccaceae</taxon>
        <taxon>Paracoccus</taxon>
    </lineage>
</organism>
<evidence type="ECO:0000313" key="3">
    <source>
        <dbReference type="Proteomes" id="UP001597213"/>
    </source>
</evidence>
<dbReference type="InterPro" id="IPR020349">
    <property type="entry name" value="Uncharacterised_14.7kDa"/>
</dbReference>
<evidence type="ECO:0000256" key="1">
    <source>
        <dbReference type="SAM" id="SignalP"/>
    </source>
</evidence>
<keyword evidence="3" id="KW-1185">Reference proteome</keyword>
<protein>
    <submittedName>
        <fullName evidence="2">DUF5333 domain-containing protein</fullName>
    </submittedName>
</protein>
<keyword evidence="1" id="KW-0732">Signal</keyword>
<sequence length="142" mass="15550">MTKFIKATVIALTATVSVTASAGVAGAQGLPPLSQNKYVNDRLISARAADRIRRECPSIDARIIYAYSQARALKRYAEKQGYSGRQIDAFLDDKAEKKRIYGIADSWLTQQGAKKGDPESFCRVGRQEIARNSIVGSLLVAR</sequence>
<reference evidence="3" key="1">
    <citation type="journal article" date="2019" name="Int. J. Syst. Evol. Microbiol.">
        <title>The Global Catalogue of Microorganisms (GCM) 10K type strain sequencing project: providing services to taxonomists for standard genome sequencing and annotation.</title>
        <authorList>
            <consortium name="The Broad Institute Genomics Platform"/>
            <consortium name="The Broad Institute Genome Sequencing Center for Infectious Disease"/>
            <person name="Wu L."/>
            <person name="Ma J."/>
        </authorList>
    </citation>
    <scope>NUCLEOTIDE SEQUENCE [LARGE SCALE GENOMIC DNA]</scope>
    <source>
        <strain evidence="3">CCUG 56029</strain>
    </source>
</reference>
<accession>A0ABW4RC83</accession>
<gene>
    <name evidence="2" type="ORF">ACFSCT_19330</name>
</gene>
<feature type="chain" id="PRO_5046165541" evidence="1">
    <location>
        <begin position="23"/>
        <end position="142"/>
    </location>
</feature>
<dbReference type="Pfam" id="PF17267">
    <property type="entry name" value="DUF5333"/>
    <property type="match status" value="1"/>
</dbReference>
<dbReference type="EMBL" id="JBHUEN010000053">
    <property type="protein sequence ID" value="MFD1883869.1"/>
    <property type="molecule type" value="Genomic_DNA"/>
</dbReference>
<feature type="signal peptide" evidence="1">
    <location>
        <begin position="1"/>
        <end position="22"/>
    </location>
</feature>
<evidence type="ECO:0000313" key="2">
    <source>
        <dbReference type="EMBL" id="MFD1883869.1"/>
    </source>
</evidence>